<dbReference type="EMBL" id="FMJE01000007">
    <property type="protein sequence ID" value="SCM83473.1"/>
    <property type="molecule type" value="Genomic_DNA"/>
</dbReference>
<dbReference type="InterPro" id="IPR001057">
    <property type="entry name" value="Glu/AcGlu_kinase"/>
</dbReference>
<dbReference type="GO" id="GO:0016301">
    <property type="term" value="F:kinase activity"/>
    <property type="evidence" value="ECO:0007669"/>
    <property type="project" value="UniProtKB-KW"/>
</dbReference>
<dbReference type="GO" id="GO:0005524">
    <property type="term" value="F:ATP binding"/>
    <property type="evidence" value="ECO:0007669"/>
    <property type="project" value="UniProtKB-KW"/>
</dbReference>
<keyword evidence="2" id="KW-0547">Nucleotide-binding</keyword>
<evidence type="ECO:0000256" key="4">
    <source>
        <dbReference type="ARBA" id="ARBA00022840"/>
    </source>
</evidence>
<keyword evidence="4" id="KW-0067">ATP-binding</keyword>
<sequence length="276" mass="31369">MKSFDIELVGKIGSMALIRKAEHDIDYNVFSRIGRELQPGMIWVSSGAVEIGRLDYIKRTGRELEGPKDNIMTDYSAQGQAILMEEYRRYIPKAYSVRQFLVEHTHFNDAEKRKNIYEALMRCVEQKAIPIVNYNDAVSFEENRCWELEQLRFSGHERVVECIDNDETASVISTLVHARYLLIFTSADGIYLDPNNPSTLVERVEGKDEEELIAAIDELQDHCIGASRSGAGGAKAKLEFIKEPVRQGTTVMIASPRYSIKEVLTGNCPRTVFQIR</sequence>
<dbReference type="RefSeq" id="WP_288185896.1">
    <property type="nucleotide sequence ID" value="NZ_LT608335.1"/>
</dbReference>
<dbReference type="PANTHER" id="PTHR11063">
    <property type="entry name" value="GLUTAMATE SEMIALDEHYDE DEHYDROGENASE"/>
    <property type="match status" value="1"/>
</dbReference>
<dbReference type="GO" id="GO:0004350">
    <property type="term" value="F:glutamate-5-semialdehyde dehydrogenase activity"/>
    <property type="evidence" value="ECO:0007669"/>
    <property type="project" value="TreeGrafter"/>
</dbReference>
<keyword evidence="1" id="KW-0808">Transferase</keyword>
<dbReference type="InterPro" id="IPR036393">
    <property type="entry name" value="AceGlu_kinase-like_sf"/>
</dbReference>
<accession>A0A212M0Y8</accession>
<proteinExistence type="predicted"/>
<feature type="domain" description="Aspartate/glutamate/uridylate kinase" evidence="5">
    <location>
        <begin position="72"/>
        <end position="255"/>
    </location>
</feature>
<dbReference type="Gene3D" id="3.40.1160.10">
    <property type="entry name" value="Acetylglutamate kinase-like"/>
    <property type="match status" value="1"/>
</dbReference>
<reference evidence="6" key="1">
    <citation type="submission" date="2016-08" db="EMBL/GenBank/DDBJ databases">
        <authorList>
            <person name="Seilhamer J.J."/>
        </authorList>
    </citation>
    <scope>NUCLEOTIDE SEQUENCE</scope>
    <source>
        <strain evidence="6">86</strain>
    </source>
</reference>
<dbReference type="Pfam" id="PF00696">
    <property type="entry name" value="AA_kinase"/>
    <property type="match status" value="1"/>
</dbReference>
<organism evidence="6">
    <name type="scientific">uncultured Sporomusa sp</name>
    <dbReference type="NCBI Taxonomy" id="307249"/>
    <lineage>
        <taxon>Bacteria</taxon>
        <taxon>Bacillati</taxon>
        <taxon>Bacillota</taxon>
        <taxon>Negativicutes</taxon>
        <taxon>Selenomonadales</taxon>
        <taxon>Sporomusaceae</taxon>
        <taxon>Sporomusa</taxon>
        <taxon>environmental samples</taxon>
    </lineage>
</organism>
<evidence type="ECO:0000256" key="2">
    <source>
        <dbReference type="ARBA" id="ARBA00022741"/>
    </source>
</evidence>
<dbReference type="AlphaFoldDB" id="A0A212M0Y8"/>
<evidence type="ECO:0000256" key="1">
    <source>
        <dbReference type="ARBA" id="ARBA00022679"/>
    </source>
</evidence>
<dbReference type="InterPro" id="IPR001048">
    <property type="entry name" value="Asp/Glu/Uridylate_kinase"/>
</dbReference>
<dbReference type="SUPFAM" id="SSF53633">
    <property type="entry name" value="Carbamate kinase-like"/>
    <property type="match status" value="1"/>
</dbReference>
<dbReference type="PRINTS" id="PR00474">
    <property type="entry name" value="GLU5KINASE"/>
</dbReference>
<evidence type="ECO:0000259" key="5">
    <source>
        <dbReference type="Pfam" id="PF00696"/>
    </source>
</evidence>
<evidence type="ECO:0000256" key="3">
    <source>
        <dbReference type="ARBA" id="ARBA00022777"/>
    </source>
</evidence>
<gene>
    <name evidence="6" type="ORF">KL86SPO_70331</name>
</gene>
<keyword evidence="3 6" id="KW-0418">Kinase</keyword>
<dbReference type="PANTHER" id="PTHR11063:SF8">
    <property type="entry name" value="DELTA-1-PYRROLINE-5-CARBOXYLATE SYNTHASE"/>
    <property type="match status" value="1"/>
</dbReference>
<evidence type="ECO:0000313" key="6">
    <source>
        <dbReference type="EMBL" id="SCM83473.1"/>
    </source>
</evidence>
<protein>
    <submittedName>
        <fullName evidence="6">Aspartate/glutamate/uridylate kinase</fullName>
    </submittedName>
</protein>
<name>A0A212M0Y8_9FIRM</name>